<feature type="compositionally biased region" description="Polar residues" evidence="1">
    <location>
        <begin position="116"/>
        <end position="140"/>
    </location>
</feature>
<keyword evidence="3" id="KW-1185">Reference proteome</keyword>
<sequence>MCLKFSILTNLASVSVEQSKVVNVWLDNRIEELKAKSIELEKIKMNAEDQGDTSAPSFRDPAKNKRRGRKRTKRLKAKRSRKMTKIKPSENILLILFDLLQDIITNIPDPNLNDMPMTQESVVTPTPSNPRDISHQQLSEATRGRGTRGRGTRGTGTRGRATHGYTNAPQVRNNASSFSALGMYMPVHAEAPYINPACASSWNSPHCYASLCF</sequence>
<name>A0AAD4SI14_9MAGN</name>
<comment type="caution">
    <text evidence="2">The sequence shown here is derived from an EMBL/GenBank/DDBJ whole genome shotgun (WGS) entry which is preliminary data.</text>
</comment>
<evidence type="ECO:0000313" key="2">
    <source>
        <dbReference type="EMBL" id="KAI3904558.1"/>
    </source>
</evidence>
<feature type="compositionally biased region" description="Basic residues" evidence="1">
    <location>
        <begin position="64"/>
        <end position="83"/>
    </location>
</feature>
<evidence type="ECO:0000313" key="3">
    <source>
        <dbReference type="Proteomes" id="UP001202328"/>
    </source>
</evidence>
<accession>A0AAD4SI14</accession>
<feature type="region of interest" description="Disordered" evidence="1">
    <location>
        <begin position="111"/>
        <end position="171"/>
    </location>
</feature>
<feature type="region of interest" description="Disordered" evidence="1">
    <location>
        <begin position="47"/>
        <end position="83"/>
    </location>
</feature>
<organism evidence="2 3">
    <name type="scientific">Papaver atlanticum</name>
    <dbReference type="NCBI Taxonomy" id="357466"/>
    <lineage>
        <taxon>Eukaryota</taxon>
        <taxon>Viridiplantae</taxon>
        <taxon>Streptophyta</taxon>
        <taxon>Embryophyta</taxon>
        <taxon>Tracheophyta</taxon>
        <taxon>Spermatophyta</taxon>
        <taxon>Magnoliopsida</taxon>
        <taxon>Ranunculales</taxon>
        <taxon>Papaveraceae</taxon>
        <taxon>Papaveroideae</taxon>
        <taxon>Papaver</taxon>
    </lineage>
</organism>
<reference evidence="2" key="1">
    <citation type="submission" date="2022-04" db="EMBL/GenBank/DDBJ databases">
        <title>A functionally conserved STORR gene fusion in Papaver species that diverged 16.8 million years ago.</title>
        <authorList>
            <person name="Catania T."/>
        </authorList>
    </citation>
    <scope>NUCLEOTIDE SEQUENCE</scope>
    <source>
        <strain evidence="2">S-188037</strain>
    </source>
</reference>
<proteinExistence type="predicted"/>
<protein>
    <submittedName>
        <fullName evidence="2">Uncharacterized protein</fullName>
    </submittedName>
</protein>
<evidence type="ECO:0000256" key="1">
    <source>
        <dbReference type="SAM" id="MobiDB-lite"/>
    </source>
</evidence>
<gene>
    <name evidence="2" type="ORF">MKW98_014738</name>
</gene>
<dbReference type="EMBL" id="JAJJMB010011095">
    <property type="protein sequence ID" value="KAI3904558.1"/>
    <property type="molecule type" value="Genomic_DNA"/>
</dbReference>
<dbReference type="AlphaFoldDB" id="A0AAD4SI14"/>
<dbReference type="Proteomes" id="UP001202328">
    <property type="component" value="Unassembled WGS sequence"/>
</dbReference>